<evidence type="ECO:0000259" key="5">
    <source>
        <dbReference type="PROSITE" id="PS51910"/>
    </source>
</evidence>
<keyword evidence="2 3" id="KW-0326">Glycosidase</keyword>
<dbReference type="GO" id="GO:0005975">
    <property type="term" value="P:carbohydrate metabolic process"/>
    <property type="evidence" value="ECO:0007669"/>
    <property type="project" value="InterPro"/>
</dbReference>
<dbReference type="GO" id="GO:0008061">
    <property type="term" value="F:chitin binding"/>
    <property type="evidence" value="ECO:0007669"/>
    <property type="project" value="TreeGrafter"/>
</dbReference>
<dbReference type="InterPro" id="IPR050314">
    <property type="entry name" value="Glycosyl_Hydrlase_18"/>
</dbReference>
<evidence type="ECO:0000313" key="6">
    <source>
        <dbReference type="EMBL" id="KAI9552832.1"/>
    </source>
</evidence>
<dbReference type="PANTHER" id="PTHR11177">
    <property type="entry name" value="CHITINASE"/>
    <property type="match status" value="1"/>
</dbReference>
<dbReference type="Gene3D" id="3.20.20.80">
    <property type="entry name" value="Glycosidases"/>
    <property type="match status" value="1"/>
</dbReference>
<dbReference type="SUPFAM" id="SSF51445">
    <property type="entry name" value="(Trans)glycosidases"/>
    <property type="match status" value="1"/>
</dbReference>
<reference evidence="6 7" key="1">
    <citation type="submission" date="2022-05" db="EMBL/GenBank/DDBJ databases">
        <title>A multi-omics perspective on studying reproductive biology in Daphnia sinensis.</title>
        <authorList>
            <person name="Jia J."/>
        </authorList>
    </citation>
    <scope>NUCLEOTIDE SEQUENCE [LARGE SCALE GENOMIC DNA]</scope>
    <source>
        <strain evidence="6 7">WSL</strain>
    </source>
</reference>
<evidence type="ECO:0000313" key="7">
    <source>
        <dbReference type="Proteomes" id="UP000820818"/>
    </source>
</evidence>
<proteinExistence type="inferred from homology"/>
<protein>
    <recommendedName>
        <fullName evidence="5">GH18 domain-containing protein</fullName>
    </recommendedName>
</protein>
<dbReference type="GO" id="GO:0005576">
    <property type="term" value="C:extracellular region"/>
    <property type="evidence" value="ECO:0007669"/>
    <property type="project" value="TreeGrafter"/>
</dbReference>
<keyword evidence="7" id="KW-1185">Reference proteome</keyword>
<comment type="similarity">
    <text evidence="4">Belongs to the glycosyl hydrolase 18 family.</text>
</comment>
<dbReference type="AlphaFoldDB" id="A0AAD5KJF6"/>
<dbReference type="PROSITE" id="PS01095">
    <property type="entry name" value="GH18_1"/>
    <property type="match status" value="1"/>
</dbReference>
<dbReference type="Pfam" id="PF00704">
    <property type="entry name" value="Glyco_hydro_18"/>
    <property type="match status" value="1"/>
</dbReference>
<dbReference type="PANTHER" id="PTHR11177:SF360">
    <property type="entry name" value="CHITINASE 4-RELATED"/>
    <property type="match status" value="1"/>
</dbReference>
<feature type="domain" description="GH18" evidence="5">
    <location>
        <begin position="1"/>
        <end position="98"/>
    </location>
</feature>
<name>A0AAD5KJF6_9CRUS</name>
<evidence type="ECO:0000256" key="1">
    <source>
        <dbReference type="ARBA" id="ARBA00022801"/>
    </source>
</evidence>
<dbReference type="InterPro" id="IPR001223">
    <property type="entry name" value="Glyco_hydro18_cat"/>
</dbReference>
<dbReference type="EMBL" id="WJBH02000009">
    <property type="protein sequence ID" value="KAI9552832.1"/>
    <property type="molecule type" value="Genomic_DNA"/>
</dbReference>
<dbReference type="Proteomes" id="UP000820818">
    <property type="component" value="Linkage Group LG9"/>
</dbReference>
<evidence type="ECO:0000256" key="2">
    <source>
        <dbReference type="ARBA" id="ARBA00023295"/>
    </source>
</evidence>
<dbReference type="InterPro" id="IPR001579">
    <property type="entry name" value="Glyco_hydro_18_chit_AS"/>
</dbReference>
<dbReference type="InterPro" id="IPR017853">
    <property type="entry name" value="GH"/>
</dbReference>
<accession>A0AAD5KJF6</accession>
<dbReference type="PROSITE" id="PS51910">
    <property type="entry name" value="GH18_2"/>
    <property type="match status" value="1"/>
</dbReference>
<evidence type="ECO:0000256" key="4">
    <source>
        <dbReference type="RuleBase" id="RU004453"/>
    </source>
</evidence>
<evidence type="ECO:0000256" key="3">
    <source>
        <dbReference type="RuleBase" id="RU000489"/>
    </source>
</evidence>
<sequence length="98" mass="10528">MIAIGGWNDSNDGSGKYSQLVASSTNINIFVNSVVAFLQLYKFDGLDLDWEYPRTAADKVGFANLIVALKNAFTPYGFLLSAAVPASQFTVDAGRTLS</sequence>
<keyword evidence="1 3" id="KW-0378">Hydrolase</keyword>
<comment type="caution">
    <text evidence="6">The sequence shown here is derived from an EMBL/GenBank/DDBJ whole genome shotgun (WGS) entry which is preliminary data.</text>
</comment>
<dbReference type="GO" id="GO:0004568">
    <property type="term" value="F:chitinase activity"/>
    <property type="evidence" value="ECO:0007669"/>
    <property type="project" value="TreeGrafter"/>
</dbReference>
<gene>
    <name evidence="6" type="ORF">GHT06_020714</name>
</gene>
<dbReference type="GO" id="GO:0006032">
    <property type="term" value="P:chitin catabolic process"/>
    <property type="evidence" value="ECO:0007669"/>
    <property type="project" value="TreeGrafter"/>
</dbReference>
<organism evidence="6 7">
    <name type="scientific">Daphnia sinensis</name>
    <dbReference type="NCBI Taxonomy" id="1820382"/>
    <lineage>
        <taxon>Eukaryota</taxon>
        <taxon>Metazoa</taxon>
        <taxon>Ecdysozoa</taxon>
        <taxon>Arthropoda</taxon>
        <taxon>Crustacea</taxon>
        <taxon>Branchiopoda</taxon>
        <taxon>Diplostraca</taxon>
        <taxon>Cladocera</taxon>
        <taxon>Anomopoda</taxon>
        <taxon>Daphniidae</taxon>
        <taxon>Daphnia</taxon>
        <taxon>Daphnia similis group</taxon>
    </lineage>
</organism>